<name>U4KYE7_PYROM</name>
<proteinExistence type="predicted"/>
<keyword evidence="3" id="KW-1185">Reference proteome</keyword>
<gene>
    <name evidence="2" type="ORF">PCON_06846</name>
</gene>
<reference evidence="2 3" key="1">
    <citation type="journal article" date="2013" name="PLoS Genet.">
        <title>The genome and development-dependent transcriptomes of Pyronema confluens: a window into fungal evolution.</title>
        <authorList>
            <person name="Traeger S."/>
            <person name="Altegoer F."/>
            <person name="Freitag M."/>
            <person name="Gabaldon T."/>
            <person name="Kempken F."/>
            <person name="Kumar A."/>
            <person name="Marcet-Houben M."/>
            <person name="Poggeler S."/>
            <person name="Stajich J.E."/>
            <person name="Nowrousian M."/>
        </authorList>
    </citation>
    <scope>NUCLEOTIDE SEQUENCE [LARGE SCALE GENOMIC DNA]</scope>
    <source>
        <strain evidence="3">CBS 100304</strain>
        <tissue evidence="2">Vegetative mycelium</tissue>
    </source>
</reference>
<organism evidence="2 3">
    <name type="scientific">Pyronema omphalodes (strain CBS 100304)</name>
    <name type="common">Pyronema confluens</name>
    <dbReference type="NCBI Taxonomy" id="1076935"/>
    <lineage>
        <taxon>Eukaryota</taxon>
        <taxon>Fungi</taxon>
        <taxon>Dikarya</taxon>
        <taxon>Ascomycota</taxon>
        <taxon>Pezizomycotina</taxon>
        <taxon>Pezizomycetes</taxon>
        <taxon>Pezizales</taxon>
        <taxon>Pyronemataceae</taxon>
        <taxon>Pyronema</taxon>
    </lineage>
</organism>
<evidence type="ECO:0000256" key="1">
    <source>
        <dbReference type="SAM" id="Phobius"/>
    </source>
</evidence>
<feature type="transmembrane region" description="Helical" evidence="1">
    <location>
        <begin position="84"/>
        <end position="105"/>
    </location>
</feature>
<accession>U4KYE7</accession>
<keyword evidence="1" id="KW-0812">Transmembrane</keyword>
<dbReference type="EMBL" id="HF935346">
    <property type="protein sequence ID" value="CCX07257.1"/>
    <property type="molecule type" value="Genomic_DNA"/>
</dbReference>
<keyword evidence="1" id="KW-1133">Transmembrane helix</keyword>
<evidence type="ECO:0000313" key="3">
    <source>
        <dbReference type="Proteomes" id="UP000018144"/>
    </source>
</evidence>
<evidence type="ECO:0000313" key="2">
    <source>
        <dbReference type="EMBL" id="CCX07257.1"/>
    </source>
</evidence>
<keyword evidence="1" id="KW-0472">Membrane</keyword>
<dbReference type="Proteomes" id="UP000018144">
    <property type="component" value="Unassembled WGS sequence"/>
</dbReference>
<dbReference type="AlphaFoldDB" id="U4KYE7"/>
<protein>
    <submittedName>
        <fullName evidence="2">Uncharacterized protein</fullName>
    </submittedName>
</protein>
<sequence>MKDYTSFRENCKKDCHILFHHPFDRPSTAFWDVTHGCIRCPTCNKGIVSFDNWQEYYSHGCDNIGKQWLIPTWFWRWMYKIPDVHLWGSVVSASLLYTILGWSIYSSRFGPQHAHHPQLVGYEL</sequence>